<feature type="signal peptide" evidence="2">
    <location>
        <begin position="1"/>
        <end position="22"/>
    </location>
</feature>
<evidence type="ECO:0008006" key="5">
    <source>
        <dbReference type="Google" id="ProtNLM"/>
    </source>
</evidence>
<dbReference type="Gene3D" id="3.40.50.1460">
    <property type="match status" value="1"/>
</dbReference>
<evidence type="ECO:0000313" key="4">
    <source>
        <dbReference type="Proteomes" id="UP000054324"/>
    </source>
</evidence>
<dbReference type="RefSeq" id="XP_009175060.1">
    <property type="nucleotide sequence ID" value="XM_009176796.1"/>
</dbReference>
<dbReference type="OrthoDB" id="9973749at2759"/>
<keyword evidence="2" id="KW-0732">Signal</keyword>
<accession>A0A074ZDC3</accession>
<evidence type="ECO:0000256" key="2">
    <source>
        <dbReference type="SAM" id="SignalP"/>
    </source>
</evidence>
<comment type="similarity">
    <text evidence="1">Belongs to the peptidase C13 family.</text>
</comment>
<dbReference type="KEGG" id="ovi:T265_10427"/>
<evidence type="ECO:0000313" key="3">
    <source>
        <dbReference type="EMBL" id="KER21190.1"/>
    </source>
</evidence>
<protein>
    <recommendedName>
        <fullName evidence="5">Peptidase C13 family protein</fullName>
    </recommendedName>
</protein>
<dbReference type="InterPro" id="IPR001096">
    <property type="entry name" value="Peptidase_C13"/>
</dbReference>
<organism evidence="3 4">
    <name type="scientific">Opisthorchis viverrini</name>
    <name type="common">Southeast Asian liver fluke</name>
    <dbReference type="NCBI Taxonomy" id="6198"/>
    <lineage>
        <taxon>Eukaryota</taxon>
        <taxon>Metazoa</taxon>
        <taxon>Spiralia</taxon>
        <taxon>Lophotrochozoa</taxon>
        <taxon>Platyhelminthes</taxon>
        <taxon>Trematoda</taxon>
        <taxon>Digenea</taxon>
        <taxon>Opisthorchiida</taxon>
        <taxon>Opisthorchiata</taxon>
        <taxon>Opisthorchiidae</taxon>
        <taxon>Opisthorchis</taxon>
    </lineage>
</organism>
<dbReference type="Pfam" id="PF01650">
    <property type="entry name" value="Peptidase_C13"/>
    <property type="match status" value="1"/>
</dbReference>
<dbReference type="GeneID" id="20324595"/>
<name>A0A074ZDC3_OPIVI</name>
<dbReference type="CTD" id="20324595"/>
<dbReference type="PRINTS" id="PR00776">
    <property type="entry name" value="HEMOGLOBNASE"/>
</dbReference>
<keyword evidence="4" id="KW-1185">Reference proteome</keyword>
<proteinExistence type="inferred from homology"/>
<dbReference type="GO" id="GO:0004197">
    <property type="term" value="F:cysteine-type endopeptidase activity"/>
    <property type="evidence" value="ECO:0007669"/>
    <property type="project" value="TreeGrafter"/>
</dbReference>
<dbReference type="GO" id="GO:0006624">
    <property type="term" value="P:vacuolar protein processing"/>
    <property type="evidence" value="ECO:0007669"/>
    <property type="project" value="TreeGrafter"/>
</dbReference>
<dbReference type="STRING" id="6198.A0A074ZDC3"/>
<dbReference type="AlphaFoldDB" id="A0A074ZDC3"/>
<dbReference type="GO" id="GO:0051603">
    <property type="term" value="P:proteolysis involved in protein catabolic process"/>
    <property type="evidence" value="ECO:0007669"/>
    <property type="project" value="TreeGrafter"/>
</dbReference>
<gene>
    <name evidence="3" type="ORF">T265_10427</name>
</gene>
<dbReference type="Proteomes" id="UP000054324">
    <property type="component" value="Unassembled WGS sequence"/>
</dbReference>
<dbReference type="GO" id="GO:0005773">
    <property type="term" value="C:vacuole"/>
    <property type="evidence" value="ECO:0007669"/>
    <property type="project" value="GOC"/>
</dbReference>
<reference evidence="3 4" key="1">
    <citation type="submission" date="2013-11" db="EMBL/GenBank/DDBJ databases">
        <title>Opisthorchis viverrini - life in the bile duct.</title>
        <authorList>
            <person name="Young N.D."/>
            <person name="Nagarajan N."/>
            <person name="Lin S.J."/>
            <person name="Korhonen P.K."/>
            <person name="Jex A.R."/>
            <person name="Hall R.S."/>
            <person name="Safavi-Hemami H."/>
            <person name="Kaewkong W."/>
            <person name="Bertrand D."/>
            <person name="Gao S."/>
            <person name="Seet Q."/>
            <person name="Wongkham S."/>
            <person name="Teh B.T."/>
            <person name="Wongkham C."/>
            <person name="Intapan P.M."/>
            <person name="Maleewong W."/>
            <person name="Yang X."/>
            <person name="Hu M."/>
            <person name="Wang Z."/>
            <person name="Hofmann A."/>
            <person name="Sternberg P.W."/>
            <person name="Tan P."/>
            <person name="Wang J."/>
            <person name="Gasser R.B."/>
        </authorList>
    </citation>
    <scope>NUCLEOTIDE SEQUENCE [LARGE SCALE GENOMIC DNA]</scope>
</reference>
<sequence>MHRFPLLISFLFCIDHIAWLEAAGVHNWSSVVNNEPSNNWVVLAAGSDSWINYRYQADVFHAYQILRANKIPMKNIITFASDDVASNPKNPFPGQVFHDYEHEDIYKGVVIDYRGNDVTLDNFLKVLKGDKELEKKGKKVLKSGPDDYVFIFFSGHGGVPFIVLRGDVL</sequence>
<evidence type="ECO:0000256" key="1">
    <source>
        <dbReference type="ARBA" id="ARBA00009941"/>
    </source>
</evidence>
<dbReference type="EMBL" id="KL596986">
    <property type="protein sequence ID" value="KER21190.1"/>
    <property type="molecule type" value="Genomic_DNA"/>
</dbReference>
<dbReference type="PANTHER" id="PTHR12000">
    <property type="entry name" value="HEMOGLOBINASE FAMILY MEMBER"/>
    <property type="match status" value="1"/>
</dbReference>
<feature type="chain" id="PRO_5001704054" description="Peptidase C13 family protein" evidence="2">
    <location>
        <begin position="23"/>
        <end position="169"/>
    </location>
</feature>
<dbReference type="PANTHER" id="PTHR12000:SF42">
    <property type="entry name" value="LEGUMAIN"/>
    <property type="match status" value="1"/>
</dbReference>